<dbReference type="EMBL" id="CAJVPY010000044">
    <property type="protein sequence ID" value="CAG8446362.1"/>
    <property type="molecule type" value="Genomic_DNA"/>
</dbReference>
<proteinExistence type="predicted"/>
<comment type="caution">
    <text evidence="1">The sequence shown here is derived from an EMBL/GenBank/DDBJ whole genome shotgun (WGS) entry which is preliminary data.</text>
</comment>
<dbReference type="AlphaFoldDB" id="A0A9N8YTX6"/>
<protein>
    <submittedName>
        <fullName evidence="1">10119_t:CDS:1</fullName>
    </submittedName>
</protein>
<keyword evidence="2" id="KW-1185">Reference proteome</keyword>
<name>A0A9N8YTX6_9GLOM</name>
<dbReference type="Gene3D" id="3.30.200.20">
    <property type="entry name" value="Phosphorylase Kinase, domain 1"/>
    <property type="match status" value="1"/>
</dbReference>
<evidence type="ECO:0000313" key="1">
    <source>
        <dbReference type="EMBL" id="CAG8446362.1"/>
    </source>
</evidence>
<gene>
    <name evidence="1" type="ORF">DERYTH_LOCUS233</name>
</gene>
<dbReference type="OrthoDB" id="2418894at2759"/>
<accession>A0A9N8YTX6</accession>
<dbReference type="SUPFAM" id="SSF56112">
    <property type="entry name" value="Protein kinase-like (PK-like)"/>
    <property type="match status" value="1"/>
</dbReference>
<sequence length="654" mass="75306">MSEQPKGEDQENQYDYNEFNILEQIGEGAYGKIYKAIWNREIIALKRPNPSRDKKYICKEIETITTTKKNNSGKQLSMIKVNIKVVNPSIKSYKFEFSNEEKLNHVRKMILNEEKTNDIEFDYFVNKNNEPILHEEESNISLESILRPSTSIDCFDVQIVDVWTELIEMIKKGFIFRNNLVEYAPKAAFKINKDKIISKTLNDTDEQKKLCKHELDILCNRNLISYGDISTILPWLSIFLGMPKESSKQKLKDLTSTEILLTKSIRAEISISKECLNLTENFESDVEIALKSCNDKIDSCLREITKNYGYFYARRIVFGGAIIKESDSSKDPSNISSMPELLLSLKDFKNWKIIEYSDIYPIFDLLDDDLRKKVLDVLGYRILKELSKITNIQDCHIFASIMNKNEGVYSLRIEYINDENSPAIVVHNITSKRIQHKYLQIGWIIVGQPNNFDFDIAQTEYPIVLKSKKYSVSSKLGKHYKVEIPKCDNSYIMSTCILEAASETTKETFVVGAHIIPSSHSACIFIHDLKDDLVNVFLYLFGSTIDVNQECNAGQMDINWTKSKTESNIFRGTEKDNCTIFPGNSNFEQAEPSSHNEKIILVNQFFENCCNHGFVNVNYKEIIYKALGTPSLESERIEFIILNYKHSQSSISKS</sequence>
<reference evidence="1" key="1">
    <citation type="submission" date="2021-06" db="EMBL/GenBank/DDBJ databases">
        <authorList>
            <person name="Kallberg Y."/>
            <person name="Tangrot J."/>
            <person name="Rosling A."/>
        </authorList>
    </citation>
    <scope>NUCLEOTIDE SEQUENCE</scope>
    <source>
        <strain evidence="1">MA453B</strain>
    </source>
</reference>
<organism evidence="1 2">
    <name type="scientific">Dentiscutata erythropus</name>
    <dbReference type="NCBI Taxonomy" id="1348616"/>
    <lineage>
        <taxon>Eukaryota</taxon>
        <taxon>Fungi</taxon>
        <taxon>Fungi incertae sedis</taxon>
        <taxon>Mucoromycota</taxon>
        <taxon>Glomeromycotina</taxon>
        <taxon>Glomeromycetes</taxon>
        <taxon>Diversisporales</taxon>
        <taxon>Gigasporaceae</taxon>
        <taxon>Dentiscutata</taxon>
    </lineage>
</organism>
<dbReference type="InterPro" id="IPR011009">
    <property type="entry name" value="Kinase-like_dom_sf"/>
</dbReference>
<dbReference type="Proteomes" id="UP000789405">
    <property type="component" value="Unassembled WGS sequence"/>
</dbReference>
<evidence type="ECO:0000313" key="2">
    <source>
        <dbReference type="Proteomes" id="UP000789405"/>
    </source>
</evidence>